<evidence type="ECO:0000313" key="3">
    <source>
        <dbReference type="Proteomes" id="UP000198748"/>
    </source>
</evidence>
<proteinExistence type="predicted"/>
<gene>
    <name evidence="2" type="ORF">SAMN04487996_102118</name>
</gene>
<name>A0A1G6XBR1_9BACT</name>
<keyword evidence="1" id="KW-1133">Transmembrane helix</keyword>
<evidence type="ECO:0000313" key="2">
    <source>
        <dbReference type="EMBL" id="SDD75502.1"/>
    </source>
</evidence>
<keyword evidence="3" id="KW-1185">Reference proteome</keyword>
<keyword evidence="1" id="KW-0472">Membrane</keyword>
<reference evidence="3" key="1">
    <citation type="submission" date="2016-10" db="EMBL/GenBank/DDBJ databases">
        <authorList>
            <person name="Varghese N."/>
            <person name="Submissions S."/>
        </authorList>
    </citation>
    <scope>NUCLEOTIDE SEQUENCE [LARGE SCALE GENOMIC DNA]</scope>
    <source>
        <strain evidence="3">DSM 25329</strain>
    </source>
</reference>
<sequence length="304" mass="35437">MLPPINSLAMTSFKLLIIFIMITMMQHHGIIYRTGTKRPRLLNRQTKEERIRPIPANMLGTWRISGVSTTQQGVIRPDGQPVTQYDQSEKHNMLISFFPDSTFTRVGTEGEYATGKWDFDSTARTIFLTSNRKTEEIGVFFSYADNGMRLINFEFSPTESVSLTEYGHKLLRFQDDPYFEKNNWWRIKPERSENDVQIRARLLNYLAHTASILSSAQIREQDYISMEFSQGIVRLYNVGVGVVKKDKIPATWISSFYSPKEAHKAYDMFEDYLFTGKHKKYQSGNWVRDDHHILVDIHNGMRKK</sequence>
<protein>
    <submittedName>
        <fullName evidence="2">Uncharacterized protein</fullName>
    </submittedName>
</protein>
<organism evidence="2 3">
    <name type="scientific">Dyadobacter soli</name>
    <dbReference type="NCBI Taxonomy" id="659014"/>
    <lineage>
        <taxon>Bacteria</taxon>
        <taxon>Pseudomonadati</taxon>
        <taxon>Bacteroidota</taxon>
        <taxon>Cytophagia</taxon>
        <taxon>Cytophagales</taxon>
        <taxon>Spirosomataceae</taxon>
        <taxon>Dyadobacter</taxon>
    </lineage>
</organism>
<dbReference type="Proteomes" id="UP000198748">
    <property type="component" value="Unassembled WGS sequence"/>
</dbReference>
<evidence type="ECO:0000256" key="1">
    <source>
        <dbReference type="SAM" id="Phobius"/>
    </source>
</evidence>
<dbReference type="AlphaFoldDB" id="A0A1G6XBR1"/>
<accession>A0A1G6XBR1</accession>
<keyword evidence="1" id="KW-0812">Transmembrane</keyword>
<dbReference type="EMBL" id="FNAN01000002">
    <property type="protein sequence ID" value="SDD75502.1"/>
    <property type="molecule type" value="Genomic_DNA"/>
</dbReference>
<feature type="transmembrane region" description="Helical" evidence="1">
    <location>
        <begin position="12"/>
        <end position="32"/>
    </location>
</feature>